<dbReference type="Proteomes" id="UP000717585">
    <property type="component" value="Unassembled WGS sequence"/>
</dbReference>
<keyword evidence="1" id="KW-0175">Coiled coil</keyword>
<evidence type="ECO:0000313" key="2">
    <source>
        <dbReference type="EMBL" id="KAG9395047.1"/>
    </source>
</evidence>
<accession>A0A8J6E4X2</accession>
<name>A0A8J6E4X2_9EUKA</name>
<dbReference type="EMBL" id="JAHDYR010000012">
    <property type="protein sequence ID" value="KAG9395047.1"/>
    <property type="molecule type" value="Genomic_DNA"/>
</dbReference>
<sequence length="372" mass="41728">MVISLNGTPVSSPTRQFGSKIDEDDLRAQIVEKKLASFVQWITQQDVRIAELEYALSEAQNEIVQLRRRPAAPPAAKQSPVCHTAKTEERLRAENTALQAKIRTLTTSLEQSRTEARHLRAQLPDEGELDTLAARIDGLERQVQVEAAERAAVIVERDENAAKAARLRDEVEALNARLWASDKRHRKEEAGLRAQVDQARQSRDRINQLISPLLKTNTDAQLLESVVAQAISQIESRHHRQLEHVRARHQEEVDQARSSLTDLGRPGTWGVGAINKLVAERDSLKEQLADSAVRQSRLEETVSRVMAEHEGLDRQCSAQADMIQRLNMALSDRETVLDREIGSLYDRLSEYSVAQTPGRRGPYDSILDGLDG</sequence>
<dbReference type="AlphaFoldDB" id="A0A8J6E4X2"/>
<feature type="coiled-coil region" evidence="1">
    <location>
        <begin position="129"/>
        <end position="177"/>
    </location>
</feature>
<evidence type="ECO:0000313" key="3">
    <source>
        <dbReference type="Proteomes" id="UP000717585"/>
    </source>
</evidence>
<feature type="coiled-coil region" evidence="1">
    <location>
        <begin position="239"/>
        <end position="294"/>
    </location>
</feature>
<feature type="coiled-coil region" evidence="1">
    <location>
        <begin position="42"/>
        <end position="69"/>
    </location>
</feature>
<protein>
    <submittedName>
        <fullName evidence="2">Uncharacterized protein</fullName>
    </submittedName>
</protein>
<comment type="caution">
    <text evidence="2">The sequence shown here is derived from an EMBL/GenBank/DDBJ whole genome shotgun (WGS) entry which is preliminary data.</text>
</comment>
<reference evidence="2" key="1">
    <citation type="submission" date="2021-05" db="EMBL/GenBank/DDBJ databases">
        <title>A free-living protist that lacks canonical eukaryotic 1 DNA replication and segregation systems.</title>
        <authorList>
            <person name="Salas-Leiva D.E."/>
            <person name="Tromer E.C."/>
            <person name="Curtis B.A."/>
            <person name="Jerlstrom-Hultqvist J."/>
            <person name="Kolisko M."/>
            <person name="Yi Z."/>
            <person name="Salas-Leiva J.S."/>
            <person name="Gallot-Lavallee L."/>
            <person name="Kops G.J.P.L."/>
            <person name="Archibald J.M."/>
            <person name="Simpson A.G.B."/>
            <person name="Roger A.J."/>
        </authorList>
    </citation>
    <scope>NUCLEOTIDE SEQUENCE</scope>
    <source>
        <strain evidence="2">BICM</strain>
    </source>
</reference>
<proteinExistence type="predicted"/>
<evidence type="ECO:0000256" key="1">
    <source>
        <dbReference type="SAM" id="Coils"/>
    </source>
</evidence>
<gene>
    <name evidence="2" type="ORF">J8273_0261</name>
</gene>
<keyword evidence="3" id="KW-1185">Reference proteome</keyword>
<organism evidence="2 3">
    <name type="scientific">Carpediemonas membranifera</name>
    <dbReference type="NCBI Taxonomy" id="201153"/>
    <lineage>
        <taxon>Eukaryota</taxon>
        <taxon>Metamonada</taxon>
        <taxon>Carpediemonas-like organisms</taxon>
        <taxon>Carpediemonas</taxon>
    </lineage>
</organism>